<dbReference type="PANTHER" id="PTHR31126:SF1">
    <property type="entry name" value="TYROSINE SPECIFIC PROTEIN PHOSPHATASES DOMAIN-CONTAINING PROTEIN"/>
    <property type="match status" value="1"/>
</dbReference>
<comment type="similarity">
    <text evidence="1">Belongs to the protein-tyrosine phosphatase family.</text>
</comment>
<dbReference type="Pfam" id="PF13350">
    <property type="entry name" value="Y_phosphatase3"/>
    <property type="match status" value="1"/>
</dbReference>
<proteinExistence type="inferred from homology"/>
<organism evidence="2 3">
    <name type="scientific">Neobacillus massiliamazoniensis</name>
    <dbReference type="NCBI Taxonomy" id="1499688"/>
    <lineage>
        <taxon>Bacteria</taxon>
        <taxon>Bacillati</taxon>
        <taxon>Bacillota</taxon>
        <taxon>Bacilli</taxon>
        <taxon>Bacillales</taxon>
        <taxon>Bacillaceae</taxon>
        <taxon>Neobacillus</taxon>
    </lineage>
</organism>
<dbReference type="GO" id="GO:0004721">
    <property type="term" value="F:phosphoprotein phosphatase activity"/>
    <property type="evidence" value="ECO:0007669"/>
    <property type="project" value="InterPro"/>
</dbReference>
<dbReference type="AlphaFoldDB" id="A0A0U1NT64"/>
<gene>
    <name evidence="2" type="ORF">BN000_01149</name>
</gene>
<evidence type="ECO:0000313" key="2">
    <source>
        <dbReference type="EMBL" id="CRK81249.1"/>
    </source>
</evidence>
<reference evidence="3" key="1">
    <citation type="submission" date="2015-05" db="EMBL/GenBank/DDBJ databases">
        <authorList>
            <person name="Urmite Genomes"/>
        </authorList>
    </citation>
    <scope>NUCLEOTIDE SEQUENCE [LARGE SCALE GENOMIC DNA]</scope>
    <source>
        <strain evidence="3">LF1</strain>
    </source>
</reference>
<evidence type="ECO:0000256" key="1">
    <source>
        <dbReference type="ARBA" id="ARBA00009580"/>
    </source>
</evidence>
<name>A0A0U1NT64_9BACI</name>
<dbReference type="Proteomes" id="UP000199087">
    <property type="component" value="Unassembled WGS sequence"/>
</dbReference>
<keyword evidence="3" id="KW-1185">Reference proteome</keyword>
<dbReference type="InterPro" id="IPR029021">
    <property type="entry name" value="Prot-tyrosine_phosphatase-like"/>
</dbReference>
<dbReference type="STRING" id="1499688.BN000_01149"/>
<sequence length="265" mass="30254">MEITTANRFETYPANRVVPFIGANNFRDMGGYKTSDGRTVKFGLFFRSAELTGLTDADLNFFKTLNIKYIFDYRDDLEAQTKPDPILSNVTYERIMASEQNNPFGTIEELTRSNFFKNLNLDFMSELYSKLPLKNPAYKRLMQIIQDPNNLGLLHHCVAGKDRTGVGAALILSALGVPKETVMKDYLLTNETMKEFNEKVLKQISAHFDDRGLQVMEQLLGVKEEFLEGAFQSITNTYGNLDTYFAHEFGLTKEKRQALQSFCLE</sequence>
<dbReference type="PANTHER" id="PTHR31126">
    <property type="entry name" value="TYROSINE-PROTEIN PHOSPHATASE"/>
    <property type="match status" value="1"/>
</dbReference>
<dbReference type="SUPFAM" id="SSF52799">
    <property type="entry name" value="(Phosphotyrosine protein) phosphatases II"/>
    <property type="match status" value="1"/>
</dbReference>
<dbReference type="Gene3D" id="3.90.190.10">
    <property type="entry name" value="Protein tyrosine phosphatase superfamily"/>
    <property type="match status" value="1"/>
</dbReference>
<dbReference type="InterPro" id="IPR026893">
    <property type="entry name" value="Tyr/Ser_Pase_IphP-type"/>
</dbReference>
<evidence type="ECO:0000313" key="3">
    <source>
        <dbReference type="Proteomes" id="UP000199087"/>
    </source>
</evidence>
<dbReference type="RefSeq" id="WP_090632008.1">
    <property type="nucleotide sequence ID" value="NZ_CVRB01000001.1"/>
</dbReference>
<protein>
    <submittedName>
        <fullName evidence="2">Protein tyrosine/serine phosphatase</fullName>
    </submittedName>
</protein>
<dbReference type="OrthoDB" id="1188001at2"/>
<accession>A0A0U1NT64</accession>
<dbReference type="EMBL" id="CVRB01000001">
    <property type="protein sequence ID" value="CRK81249.1"/>
    <property type="molecule type" value="Genomic_DNA"/>
</dbReference>